<dbReference type="AlphaFoldDB" id="A0AAV5S1B6"/>
<proteinExistence type="predicted"/>
<feature type="compositionally biased region" description="Basic residues" evidence="1">
    <location>
        <begin position="88"/>
        <end position="102"/>
    </location>
</feature>
<feature type="compositionally biased region" description="Acidic residues" evidence="1">
    <location>
        <begin position="47"/>
        <end position="65"/>
    </location>
</feature>
<keyword evidence="3" id="KW-1185">Reference proteome</keyword>
<feature type="region of interest" description="Disordered" evidence="1">
    <location>
        <begin position="1"/>
        <end position="125"/>
    </location>
</feature>
<evidence type="ECO:0000256" key="1">
    <source>
        <dbReference type="SAM" id="MobiDB-lite"/>
    </source>
</evidence>
<organism evidence="2 3">
    <name type="scientific">Maudiozyma humilis</name>
    <name type="common">Sour dough yeast</name>
    <name type="synonym">Kazachstania humilis</name>
    <dbReference type="NCBI Taxonomy" id="51915"/>
    <lineage>
        <taxon>Eukaryota</taxon>
        <taxon>Fungi</taxon>
        <taxon>Dikarya</taxon>
        <taxon>Ascomycota</taxon>
        <taxon>Saccharomycotina</taxon>
        <taxon>Saccharomycetes</taxon>
        <taxon>Saccharomycetales</taxon>
        <taxon>Saccharomycetaceae</taxon>
        <taxon>Maudiozyma</taxon>
    </lineage>
</organism>
<protein>
    <submittedName>
        <fullName evidence="2">Npl6 protein</fullName>
    </submittedName>
</protein>
<reference evidence="2 3" key="1">
    <citation type="journal article" date="2023" name="Elife">
        <title>Identification of key yeast species and microbe-microbe interactions impacting larval growth of Drosophila in the wild.</title>
        <authorList>
            <person name="Mure A."/>
            <person name="Sugiura Y."/>
            <person name="Maeda R."/>
            <person name="Honda K."/>
            <person name="Sakurai N."/>
            <person name="Takahashi Y."/>
            <person name="Watada M."/>
            <person name="Katoh T."/>
            <person name="Gotoh A."/>
            <person name="Gotoh Y."/>
            <person name="Taniguchi I."/>
            <person name="Nakamura K."/>
            <person name="Hayashi T."/>
            <person name="Katayama T."/>
            <person name="Uemura T."/>
            <person name="Hattori Y."/>
        </authorList>
    </citation>
    <scope>NUCLEOTIDE SEQUENCE [LARGE SCALE GENOMIC DNA]</scope>
    <source>
        <strain evidence="2 3">KH-74</strain>
    </source>
</reference>
<feature type="compositionally biased region" description="Polar residues" evidence="1">
    <location>
        <begin position="1"/>
        <end position="11"/>
    </location>
</feature>
<name>A0AAV5S1B6_MAUHU</name>
<feature type="compositionally biased region" description="Acidic residues" evidence="1">
    <location>
        <begin position="25"/>
        <end position="39"/>
    </location>
</feature>
<dbReference type="EMBL" id="BTGD01000010">
    <property type="protein sequence ID" value="GMM56683.1"/>
    <property type="molecule type" value="Genomic_DNA"/>
</dbReference>
<sequence length="470" mass="52863">MSSTRSRNGSARPNYAIDATGLDIPDTDDRDDDYNEENDNKESNAAGDDDVEEEDNANEESDDDYEKAKEREEKEARKARAIAQLNKARPKAKRGRPPKRKYRQAEDEGAATELSGSERSRSNSVIGGYPAAKRYHFPYPVDSEGNPIPVVNEEYDLPVDEEGERKITKDGDLLGGRKFLVRTFKLMGKGETKFMSATEAARAIGFKDSYLFFQYHPNLYKFIVSQEQKNALIESGVLPHSFKSRQIALVTARSVFREFGAASVVGGKNITDDYYATKLRDEGKVTEGSLSRDLSKRNLTKQGSWDSSAYYGVDNNPAKNTVEFFERRNQHSHRVNADAELIANATTGTHSNQINAKNWLYQHAAACSRFNSDMYYDRVRVLLIENQGIRDPYTNVLHIPGATQSEKVLSYKNTGRGKRGAVEYETIISDSNAIKPRTGLSEVPREIYEDLLDESVIQDIEAQVQFEKGN</sequence>
<evidence type="ECO:0000313" key="2">
    <source>
        <dbReference type="EMBL" id="GMM56683.1"/>
    </source>
</evidence>
<dbReference type="Pfam" id="PF08624">
    <property type="entry name" value="CRC_subunit"/>
    <property type="match status" value="1"/>
</dbReference>
<accession>A0AAV5S1B6</accession>
<comment type="caution">
    <text evidence="2">The sequence shown here is derived from an EMBL/GenBank/DDBJ whole genome shotgun (WGS) entry which is preliminary data.</text>
</comment>
<feature type="compositionally biased region" description="Basic and acidic residues" evidence="1">
    <location>
        <begin position="66"/>
        <end position="78"/>
    </location>
</feature>
<dbReference type="Proteomes" id="UP001377567">
    <property type="component" value="Unassembled WGS sequence"/>
</dbReference>
<gene>
    <name evidence="2" type="ORF">DAKH74_032990</name>
</gene>
<evidence type="ECO:0000313" key="3">
    <source>
        <dbReference type="Proteomes" id="UP001377567"/>
    </source>
</evidence>
<dbReference type="InterPro" id="IPR013933">
    <property type="entry name" value="CRC_Rsc7/Swp82"/>
</dbReference>